<dbReference type="STRING" id="576118.SAMN05216216_10117"/>
<evidence type="ECO:0000313" key="3">
    <source>
        <dbReference type="Proteomes" id="UP000199008"/>
    </source>
</evidence>
<evidence type="ECO:0000313" key="2">
    <source>
        <dbReference type="EMBL" id="SDK19182.1"/>
    </source>
</evidence>
<reference evidence="3" key="1">
    <citation type="submission" date="2016-10" db="EMBL/GenBank/DDBJ databases">
        <authorList>
            <person name="Varghese N."/>
            <person name="Submissions S."/>
        </authorList>
    </citation>
    <scope>NUCLEOTIDE SEQUENCE [LARGE SCALE GENOMIC DNA]</scope>
    <source>
        <strain evidence="3">CGMCC 1.8895</strain>
    </source>
</reference>
<dbReference type="RefSeq" id="WP_092983569.1">
    <property type="nucleotide sequence ID" value="NZ_FNFY01000001.1"/>
</dbReference>
<dbReference type="OrthoDB" id="2417990at2"/>
<dbReference type="AlphaFoldDB" id="A0A1G8ZVN0"/>
<protein>
    <recommendedName>
        <fullName evidence="4">DUF697 domain-containing protein</fullName>
    </recommendedName>
</protein>
<dbReference type="Proteomes" id="UP000199008">
    <property type="component" value="Unassembled WGS sequence"/>
</dbReference>
<evidence type="ECO:0000256" key="1">
    <source>
        <dbReference type="SAM" id="Phobius"/>
    </source>
</evidence>
<keyword evidence="1" id="KW-0472">Membrane</keyword>
<organism evidence="2 3">
    <name type="scientific">Lacicoccus qingdaonensis</name>
    <dbReference type="NCBI Taxonomy" id="576118"/>
    <lineage>
        <taxon>Bacteria</taxon>
        <taxon>Bacillati</taxon>
        <taxon>Bacillota</taxon>
        <taxon>Bacilli</taxon>
        <taxon>Bacillales</taxon>
        <taxon>Salinicoccaceae</taxon>
        <taxon>Lacicoccus</taxon>
    </lineage>
</organism>
<feature type="transmembrane region" description="Helical" evidence="1">
    <location>
        <begin position="108"/>
        <end position="130"/>
    </location>
</feature>
<evidence type="ECO:0008006" key="4">
    <source>
        <dbReference type="Google" id="ProtNLM"/>
    </source>
</evidence>
<keyword evidence="1" id="KW-0812">Transmembrane</keyword>
<proteinExistence type="predicted"/>
<keyword evidence="3" id="KW-1185">Reference proteome</keyword>
<accession>A0A1G8ZVN0</accession>
<name>A0A1G8ZVN0_9BACL</name>
<dbReference type="EMBL" id="FNFY01000001">
    <property type="protein sequence ID" value="SDK19182.1"/>
    <property type="molecule type" value="Genomic_DNA"/>
</dbReference>
<keyword evidence="1" id="KW-1133">Transmembrane helix</keyword>
<gene>
    <name evidence="2" type="ORF">SAMN05216216_10117</name>
</gene>
<sequence length="150" mass="16953">MVHYPLTAENLKDKEREAQALVKKKAMISSVASVLPIPLLDIGTDMKLMNDIHDDIENIFEIEHKDVASTNDDLMTRGWVMATSIGSDIVRSRLTPFLFRRISKKNKFSRFGLVSIVGRALGAAVSYFLMKKLGNDHIEHCMAYLKEETV</sequence>